<dbReference type="EMBL" id="SRYZ01000003">
    <property type="protein sequence ID" value="TGY09169.1"/>
    <property type="molecule type" value="Genomic_DNA"/>
</dbReference>
<dbReference type="InterPro" id="IPR013766">
    <property type="entry name" value="Thioredoxin_domain"/>
</dbReference>
<evidence type="ECO:0000313" key="4">
    <source>
        <dbReference type="EMBL" id="TGY09169.1"/>
    </source>
</evidence>
<reference evidence="4 5" key="1">
    <citation type="submission" date="2019-04" db="EMBL/GenBank/DDBJ databases">
        <title>Microbes associate with the intestines of laboratory mice.</title>
        <authorList>
            <person name="Navarre W."/>
            <person name="Wong E."/>
            <person name="Huang K."/>
            <person name="Tropini C."/>
            <person name="Ng K."/>
            <person name="Yu B."/>
        </authorList>
    </citation>
    <scope>NUCLEOTIDE SEQUENCE [LARGE SCALE GENOMIC DNA]</scope>
    <source>
        <strain evidence="4 5">NM69_E16B</strain>
    </source>
</reference>
<gene>
    <name evidence="4" type="ORF">E5355_02810</name>
</gene>
<dbReference type="AlphaFoldDB" id="A0A4S2B4U3"/>
<evidence type="ECO:0000259" key="3">
    <source>
        <dbReference type="PROSITE" id="PS51352"/>
    </source>
</evidence>
<dbReference type="InterPro" id="IPR033395">
    <property type="entry name" value="DUF5106"/>
</dbReference>
<dbReference type="SUPFAM" id="SSF52833">
    <property type="entry name" value="Thioredoxin-like"/>
    <property type="match status" value="1"/>
</dbReference>
<dbReference type="Pfam" id="PF17127">
    <property type="entry name" value="DUF5106"/>
    <property type="match status" value="1"/>
</dbReference>
<comment type="caution">
    <text evidence="4">The sequence shown here is derived from an EMBL/GenBank/DDBJ whole genome shotgun (WGS) entry which is preliminary data.</text>
</comment>
<keyword evidence="5" id="KW-1185">Reference proteome</keyword>
<feature type="signal peptide" evidence="2">
    <location>
        <begin position="1"/>
        <end position="24"/>
    </location>
</feature>
<protein>
    <submittedName>
        <fullName evidence="4">DUF5106 domain-containing protein</fullName>
    </submittedName>
</protein>
<sequence>MKTSHKIFPLLCLLLAATSGIRSARQSSQSQLRAASATSIAPDTLAPDLPLPAIPASLRTPHERASYLLAHFWDGMSFADTLRSRNPGFMEQNLVNYLSLFPHAPAEARTRAVHLLMQRAEADKPAYLLLAELAEKYLYATGSPMQSEEHFIPFLEETARTPLLDETEKSRPRFLLAAALKNRPGTTAADFTYHTPEGNLQTLHATPSAPRLLLMFYNPDCTHCRQAIALLHDDGLFKQMLHDGRLTVLAINTENDHESPTRHEARPRSGNELPDGWTAGTATPTLMDNELYVLPSMPTLYLLDQEKHVLLKEALPEQVLARLAEDNRNHPRHKE</sequence>
<dbReference type="Proteomes" id="UP000310532">
    <property type="component" value="Unassembled WGS sequence"/>
</dbReference>
<keyword evidence="2" id="KW-0732">Signal</keyword>
<feature type="compositionally biased region" description="Basic and acidic residues" evidence="1">
    <location>
        <begin position="255"/>
        <end position="269"/>
    </location>
</feature>
<dbReference type="InterPro" id="IPR036249">
    <property type="entry name" value="Thioredoxin-like_sf"/>
</dbReference>
<evidence type="ECO:0000256" key="2">
    <source>
        <dbReference type="SAM" id="SignalP"/>
    </source>
</evidence>
<evidence type="ECO:0000256" key="1">
    <source>
        <dbReference type="SAM" id="MobiDB-lite"/>
    </source>
</evidence>
<feature type="domain" description="Thioredoxin" evidence="3">
    <location>
        <begin position="182"/>
        <end position="329"/>
    </location>
</feature>
<dbReference type="Gene3D" id="3.40.30.10">
    <property type="entry name" value="Glutaredoxin"/>
    <property type="match status" value="1"/>
</dbReference>
<dbReference type="PROSITE" id="PS51352">
    <property type="entry name" value="THIOREDOXIN_2"/>
    <property type="match status" value="1"/>
</dbReference>
<feature type="chain" id="PRO_5020392169" evidence="2">
    <location>
        <begin position="25"/>
        <end position="335"/>
    </location>
</feature>
<proteinExistence type="predicted"/>
<organism evidence="4 5">
    <name type="scientific">Bacteroides muris</name>
    <name type="common">ex Afrizal et al. 2022</name>
    <dbReference type="NCBI Taxonomy" id="2516960"/>
    <lineage>
        <taxon>Bacteria</taxon>
        <taxon>Pseudomonadati</taxon>
        <taxon>Bacteroidota</taxon>
        <taxon>Bacteroidia</taxon>
        <taxon>Bacteroidales</taxon>
        <taxon>Bacteroidaceae</taxon>
        <taxon>Bacteroides</taxon>
    </lineage>
</organism>
<dbReference type="RefSeq" id="WP_136009093.1">
    <property type="nucleotide sequence ID" value="NZ_SRYZ01000003.1"/>
</dbReference>
<evidence type="ECO:0000313" key="5">
    <source>
        <dbReference type="Proteomes" id="UP000310532"/>
    </source>
</evidence>
<feature type="region of interest" description="Disordered" evidence="1">
    <location>
        <begin position="255"/>
        <end position="281"/>
    </location>
</feature>
<name>A0A4S2B4U3_9BACE</name>
<accession>A0A4S2B4U3</accession>